<keyword evidence="2 4" id="KW-0689">Ribosomal protein</keyword>
<dbReference type="EMBL" id="HQ291384">
    <property type="protein sequence ID" value="ADZ95637.1"/>
    <property type="molecule type" value="mRNA"/>
</dbReference>
<dbReference type="OMA" id="KCAFINR"/>
<organism evidence="4">
    <name type="scientific">Nosema bombycis</name>
    <name type="common">Microsporidian parasite</name>
    <name type="synonym">Pebrine of silkworm</name>
    <dbReference type="NCBI Taxonomy" id="27978"/>
    <lineage>
        <taxon>Eukaryota</taxon>
        <taxon>Fungi</taxon>
        <taxon>Fungi incertae sedis</taxon>
        <taxon>Microsporidia</taxon>
        <taxon>Nosematidae</taxon>
        <taxon>Nosema</taxon>
    </lineage>
</organism>
<keyword evidence="3" id="KW-0687">Ribonucleoprotein</keyword>
<dbReference type="GO" id="GO:0003735">
    <property type="term" value="F:structural constituent of ribosome"/>
    <property type="evidence" value="ECO:0007669"/>
    <property type="project" value="InterPro"/>
</dbReference>
<dbReference type="InterPro" id="IPR038579">
    <property type="entry name" value="Ribosomal_eS21_sf"/>
</dbReference>
<sequence length="68" mass="7505">MSFERRMCSFTKRPIASCDKSSVQITLAELGADGRLTGNVSVYDVAGVVRKNGLSDGYLYEKLLEDNQ</sequence>
<comment type="similarity">
    <text evidence="1">Belongs to the eukaryotic ribosomal protein eS21 family.</text>
</comment>
<evidence type="ECO:0000313" key="4">
    <source>
        <dbReference type="EMBL" id="ADZ95637.1"/>
    </source>
</evidence>
<name>F2X106_NOSBO</name>
<proteinExistence type="evidence at transcript level"/>
<dbReference type="Gene3D" id="3.30.1230.20">
    <property type="match status" value="1"/>
</dbReference>
<dbReference type="GO" id="GO:1990904">
    <property type="term" value="C:ribonucleoprotein complex"/>
    <property type="evidence" value="ECO:0007669"/>
    <property type="project" value="UniProtKB-KW"/>
</dbReference>
<dbReference type="InterPro" id="IPR001931">
    <property type="entry name" value="Ribosomal_eS21"/>
</dbReference>
<reference evidence="4" key="1">
    <citation type="submission" date="2010-09" db="EMBL/GenBank/DDBJ databases">
        <title>The organization of cytoplasmic ribosomal protein genes in microsporidian Nosema bombycis genome.</title>
        <authorList>
            <person name="Liu H."/>
            <person name="Pan G."/>
            <person name="Li T."/>
            <person name="Huang W."/>
            <person name="Zhou Z."/>
        </authorList>
    </citation>
    <scope>NUCLEOTIDE SEQUENCE</scope>
    <source>
        <strain evidence="4">CQ1</strain>
    </source>
</reference>
<dbReference type="VEuPathDB" id="MicrosporidiaDB:NBO_32g0001"/>
<protein>
    <submittedName>
        <fullName evidence="4">40S ribosomal protein S21e</fullName>
    </submittedName>
</protein>
<evidence type="ECO:0000256" key="1">
    <source>
        <dbReference type="ARBA" id="ARBA00010228"/>
    </source>
</evidence>
<evidence type="ECO:0000256" key="3">
    <source>
        <dbReference type="ARBA" id="ARBA00023274"/>
    </source>
</evidence>
<dbReference type="AlphaFoldDB" id="F2X106"/>
<dbReference type="EMBL" id="HQ291385">
    <property type="protein sequence ID" value="ADZ95638.1"/>
    <property type="molecule type" value="mRNA"/>
</dbReference>
<dbReference type="GO" id="GO:0006412">
    <property type="term" value="P:translation"/>
    <property type="evidence" value="ECO:0007669"/>
    <property type="project" value="InterPro"/>
</dbReference>
<accession>F2X106</accession>
<evidence type="ECO:0000256" key="2">
    <source>
        <dbReference type="ARBA" id="ARBA00022980"/>
    </source>
</evidence>
<dbReference type="GO" id="GO:0005840">
    <property type="term" value="C:ribosome"/>
    <property type="evidence" value="ECO:0007669"/>
    <property type="project" value="UniProtKB-KW"/>
</dbReference>
<dbReference type="Pfam" id="PF01249">
    <property type="entry name" value="Ribosomal_S21e"/>
    <property type="match status" value="1"/>
</dbReference>